<evidence type="ECO:0000313" key="2">
    <source>
        <dbReference type="EMBL" id="MFC3852049.1"/>
    </source>
</evidence>
<evidence type="ECO:0000256" key="1">
    <source>
        <dbReference type="SAM" id="SignalP"/>
    </source>
</evidence>
<proteinExistence type="predicted"/>
<reference evidence="3" key="1">
    <citation type="journal article" date="2019" name="Int. J. Syst. Evol. Microbiol.">
        <title>The Global Catalogue of Microorganisms (GCM) 10K type strain sequencing project: providing services to taxonomists for standard genome sequencing and annotation.</title>
        <authorList>
            <consortium name="The Broad Institute Genomics Platform"/>
            <consortium name="The Broad Institute Genome Sequencing Center for Infectious Disease"/>
            <person name="Wu L."/>
            <person name="Ma J."/>
        </authorList>
    </citation>
    <scope>NUCLEOTIDE SEQUENCE [LARGE SCALE GENOMIC DNA]</scope>
    <source>
        <strain evidence="3">IBRC 10765</strain>
    </source>
</reference>
<protein>
    <recommendedName>
        <fullName evidence="4">Sulfatase-modifying factor enzyme domain-containing protein</fullName>
    </recommendedName>
</protein>
<feature type="chain" id="PRO_5046359295" description="Sulfatase-modifying factor enzyme domain-containing protein" evidence="1">
    <location>
        <begin position="19"/>
        <end position="683"/>
    </location>
</feature>
<evidence type="ECO:0008006" key="4">
    <source>
        <dbReference type="Google" id="ProtNLM"/>
    </source>
</evidence>
<feature type="signal peptide" evidence="1">
    <location>
        <begin position="1"/>
        <end position="18"/>
    </location>
</feature>
<gene>
    <name evidence="2" type="ORF">ACFOOG_04295</name>
</gene>
<dbReference type="RefSeq" id="WP_380693742.1">
    <property type="nucleotide sequence ID" value="NZ_JBHRYR010000002.1"/>
</dbReference>
<dbReference type="EMBL" id="JBHRYR010000002">
    <property type="protein sequence ID" value="MFC3852049.1"/>
    <property type="molecule type" value="Genomic_DNA"/>
</dbReference>
<accession>A0ABV7ZVT9</accession>
<comment type="caution">
    <text evidence="2">The sequence shown here is derived from an EMBL/GenBank/DDBJ whole genome shotgun (WGS) entry which is preliminary data.</text>
</comment>
<keyword evidence="1" id="KW-0732">Signal</keyword>
<keyword evidence="3" id="KW-1185">Reference proteome</keyword>
<sequence>MRWLLVCSAWLLSTAAFAQNPVNPHLALVPSNGIFHYQVRIQELDVAGLSSWQEYNGGIAERMDTQFSIEPLLDVMMVLQEQILDDSSVLGLDHDGWATAYPVGSTFMVRLDVADSERTRAWLNQTFQVQDITVRAESVTEGHWWELLVNAIDQESSAWVALTDQHLVLAISAANIDQNTLLTRLWGEPLTPSLATVSTVADVQTKYGFLSSQLGWLDVVELARTLVGVEPTLLAREWQRDADPDFGTPTAICEAEWLSLAEQSPRLVIGLTQYNMSDDAIDAEGKLVFELNNTAVQQEIGRLQGSLPSDLTDTERSLFSMGVGVNMDAFSPVVVGWWQRIAQQTWSCPTLQELQQEVAAFDPTTLAVATAIMQGSQSVLLDVFTLGTLDDDTASTLNQLGDIDALLAVKTRDPFLLAAILGQNIPFLNGIVVPATGDAVPLPIPFPGLRVEARVVGDYLVVYQGAQARARAATLNAVPYSPAFIRAAVDAAPVIRQFERQMIDWMPSGSMTAESCESIRSSIDELSRYEHVVGGVEVRAAESGVQWQQQAQLRRGVQAASGPAAGTFELAILEDDCRWSPIGIEQFNADQSAQYGEPDRFANPTCNLYETRYEWRVTRNALVWANSESRARNSCEEAFADWTADAEDTECELLRQYANGAFECRVFFDGTPERFRYTPIRSE</sequence>
<name>A0ABV7ZVT9_9GAMM</name>
<evidence type="ECO:0000313" key="3">
    <source>
        <dbReference type="Proteomes" id="UP001595617"/>
    </source>
</evidence>
<dbReference type="Proteomes" id="UP001595617">
    <property type="component" value="Unassembled WGS sequence"/>
</dbReference>
<organism evidence="2 3">
    <name type="scientific">Saccharospirillum mangrovi</name>
    <dbReference type="NCBI Taxonomy" id="2161747"/>
    <lineage>
        <taxon>Bacteria</taxon>
        <taxon>Pseudomonadati</taxon>
        <taxon>Pseudomonadota</taxon>
        <taxon>Gammaproteobacteria</taxon>
        <taxon>Oceanospirillales</taxon>
        <taxon>Saccharospirillaceae</taxon>
        <taxon>Saccharospirillum</taxon>
    </lineage>
</organism>